<feature type="transmembrane region" description="Helical" evidence="1">
    <location>
        <begin position="39"/>
        <end position="57"/>
    </location>
</feature>
<dbReference type="EMBL" id="LR797377">
    <property type="protein sequence ID" value="CAB4211699.1"/>
    <property type="molecule type" value="Genomic_DNA"/>
</dbReference>
<protein>
    <submittedName>
        <fullName evidence="2">Uncharacterized protein</fullName>
    </submittedName>
</protein>
<sequence length="59" mass="6744">MPDFERLTDSKRIFTAPDAWAREWARGYKAGKSRARYEVLAVIVVLYFLIALVGKLGRA</sequence>
<evidence type="ECO:0000256" key="1">
    <source>
        <dbReference type="SAM" id="Phobius"/>
    </source>
</evidence>
<name>A0A6J5SDA9_9CAUD</name>
<accession>A0A6J5SDA9</accession>
<keyword evidence="1" id="KW-0472">Membrane</keyword>
<reference evidence="2" key="1">
    <citation type="submission" date="2020-05" db="EMBL/GenBank/DDBJ databases">
        <authorList>
            <person name="Chiriac C."/>
            <person name="Salcher M."/>
            <person name="Ghai R."/>
            <person name="Kavagutti S V."/>
        </authorList>
    </citation>
    <scope>NUCLEOTIDE SEQUENCE</scope>
</reference>
<gene>
    <name evidence="2" type="ORF">UFOVP1419_7</name>
</gene>
<keyword evidence="1" id="KW-0812">Transmembrane</keyword>
<proteinExistence type="predicted"/>
<evidence type="ECO:0000313" key="2">
    <source>
        <dbReference type="EMBL" id="CAB4211699.1"/>
    </source>
</evidence>
<keyword evidence="1" id="KW-1133">Transmembrane helix</keyword>
<organism evidence="2">
    <name type="scientific">uncultured Caudovirales phage</name>
    <dbReference type="NCBI Taxonomy" id="2100421"/>
    <lineage>
        <taxon>Viruses</taxon>
        <taxon>Duplodnaviria</taxon>
        <taxon>Heunggongvirae</taxon>
        <taxon>Uroviricota</taxon>
        <taxon>Caudoviricetes</taxon>
        <taxon>Peduoviridae</taxon>
        <taxon>Maltschvirus</taxon>
        <taxon>Maltschvirus maltsch</taxon>
    </lineage>
</organism>